<dbReference type="SUPFAM" id="SSF103473">
    <property type="entry name" value="MFS general substrate transporter"/>
    <property type="match status" value="1"/>
</dbReference>
<comment type="caution">
    <text evidence="2">The sequence shown here is derived from an EMBL/GenBank/DDBJ whole genome shotgun (WGS) entry which is preliminary data.</text>
</comment>
<dbReference type="EMBL" id="BAAAYL010000001">
    <property type="protein sequence ID" value="GAA3372014.1"/>
    <property type="molecule type" value="Genomic_DNA"/>
</dbReference>
<feature type="compositionally biased region" description="Basic residues" evidence="1">
    <location>
        <begin position="115"/>
        <end position="125"/>
    </location>
</feature>
<accession>A0ABP6SB31</accession>
<evidence type="ECO:0000313" key="2">
    <source>
        <dbReference type="EMBL" id="GAA3372014.1"/>
    </source>
</evidence>
<evidence type="ECO:0008006" key="4">
    <source>
        <dbReference type="Google" id="ProtNLM"/>
    </source>
</evidence>
<evidence type="ECO:0000256" key="1">
    <source>
        <dbReference type="SAM" id="MobiDB-lite"/>
    </source>
</evidence>
<gene>
    <name evidence="2" type="ORF">GCM10020367_25240</name>
</gene>
<dbReference type="InterPro" id="IPR036259">
    <property type="entry name" value="MFS_trans_sf"/>
</dbReference>
<dbReference type="Proteomes" id="UP001499990">
    <property type="component" value="Unassembled WGS sequence"/>
</dbReference>
<dbReference type="Gene3D" id="1.20.1250.20">
    <property type="entry name" value="MFS general substrate transporter like domains"/>
    <property type="match status" value="1"/>
</dbReference>
<reference evidence="3" key="1">
    <citation type="journal article" date="2019" name="Int. J. Syst. Evol. Microbiol.">
        <title>The Global Catalogue of Microorganisms (GCM) 10K type strain sequencing project: providing services to taxonomists for standard genome sequencing and annotation.</title>
        <authorList>
            <consortium name="The Broad Institute Genomics Platform"/>
            <consortium name="The Broad Institute Genome Sequencing Center for Infectious Disease"/>
            <person name="Wu L."/>
            <person name="Ma J."/>
        </authorList>
    </citation>
    <scope>NUCLEOTIDE SEQUENCE [LARGE SCALE GENOMIC DNA]</scope>
    <source>
        <strain evidence="3">JCM 9651</strain>
    </source>
</reference>
<evidence type="ECO:0000313" key="3">
    <source>
        <dbReference type="Proteomes" id="UP001499990"/>
    </source>
</evidence>
<feature type="region of interest" description="Disordered" evidence="1">
    <location>
        <begin position="103"/>
        <end position="125"/>
    </location>
</feature>
<sequence>MVAALTDGTLPLAVTMAIGGLDAGVLNPILTTVVHEHVPEELRSRVSGVTTAGCEPAMPLGGLDAGLPADRAGLTAALLTLGGVYLLTRLSSLVFPSWRAMDVSGAGPGRPSGATRKRTPHPSAS</sequence>
<protein>
    <recommendedName>
        <fullName evidence="4">MFS transporter</fullName>
    </recommendedName>
</protein>
<proteinExistence type="predicted"/>
<name>A0ABP6SB31_9ACTN</name>
<keyword evidence="3" id="KW-1185">Reference proteome</keyword>
<organism evidence="2 3">
    <name type="scientific">Streptomyces sannanensis</name>
    <dbReference type="NCBI Taxonomy" id="285536"/>
    <lineage>
        <taxon>Bacteria</taxon>
        <taxon>Bacillati</taxon>
        <taxon>Actinomycetota</taxon>
        <taxon>Actinomycetes</taxon>
        <taxon>Kitasatosporales</taxon>
        <taxon>Streptomycetaceae</taxon>
        <taxon>Streptomyces</taxon>
    </lineage>
</organism>